<evidence type="ECO:0000256" key="4">
    <source>
        <dbReference type="ARBA" id="ARBA00022729"/>
    </source>
</evidence>
<keyword evidence="6" id="KW-0843">Virulence</keyword>
<comment type="cofactor">
    <cofactor evidence="1">
        <name>Co(2+)</name>
        <dbReference type="ChEBI" id="CHEBI:48828"/>
    </cofactor>
</comment>
<feature type="disulfide bond" evidence="9">
    <location>
        <begin position="89"/>
        <end position="103"/>
    </location>
</feature>
<evidence type="ECO:0000256" key="3">
    <source>
        <dbReference type="ARBA" id="ARBA00022723"/>
    </source>
</evidence>
<dbReference type="PANTHER" id="PTHR46471">
    <property type="entry name" value="CHITIN DEACETYLASE"/>
    <property type="match status" value="1"/>
</dbReference>
<dbReference type="OrthoDB" id="407355at2759"/>
<dbReference type="GeneID" id="25314250"/>
<name>A0A0F4Z0N1_RASE3</name>
<keyword evidence="8" id="KW-0170">Cobalt</keyword>
<evidence type="ECO:0000256" key="1">
    <source>
        <dbReference type="ARBA" id="ARBA00001941"/>
    </source>
</evidence>
<dbReference type="PANTHER" id="PTHR46471:SF4">
    <property type="entry name" value="CHITIN DEACETYLASE"/>
    <property type="match status" value="1"/>
</dbReference>
<dbReference type="Gene3D" id="3.30.60.10">
    <property type="entry name" value="Endochitinase-like"/>
    <property type="match status" value="1"/>
</dbReference>
<dbReference type="Gene3D" id="3.20.20.370">
    <property type="entry name" value="Glycoside hydrolase/deacetylase"/>
    <property type="match status" value="1"/>
</dbReference>
<evidence type="ECO:0000259" key="11">
    <source>
        <dbReference type="PROSITE" id="PS50941"/>
    </source>
</evidence>
<organism evidence="13 14">
    <name type="scientific">Rasamsonia emersonii (strain ATCC 16479 / CBS 393.64 / IMI 116815)</name>
    <dbReference type="NCBI Taxonomy" id="1408163"/>
    <lineage>
        <taxon>Eukaryota</taxon>
        <taxon>Fungi</taxon>
        <taxon>Dikarya</taxon>
        <taxon>Ascomycota</taxon>
        <taxon>Pezizomycotina</taxon>
        <taxon>Eurotiomycetes</taxon>
        <taxon>Eurotiomycetidae</taxon>
        <taxon>Eurotiales</taxon>
        <taxon>Trichocomaceae</taxon>
        <taxon>Rasamsonia</taxon>
    </lineage>
</organism>
<dbReference type="Pfam" id="PF01522">
    <property type="entry name" value="Polysacc_deac_1"/>
    <property type="match status" value="1"/>
</dbReference>
<dbReference type="STRING" id="1408163.A0A0F4Z0N1"/>
<evidence type="ECO:0000313" key="14">
    <source>
        <dbReference type="Proteomes" id="UP000053958"/>
    </source>
</evidence>
<evidence type="ECO:0000256" key="7">
    <source>
        <dbReference type="ARBA" id="ARBA00023277"/>
    </source>
</evidence>
<dbReference type="GO" id="GO:0046872">
    <property type="term" value="F:metal ion binding"/>
    <property type="evidence" value="ECO:0007669"/>
    <property type="project" value="UniProtKB-KW"/>
</dbReference>
<dbReference type="AlphaFoldDB" id="A0A0F4Z0N1"/>
<dbReference type="Proteomes" id="UP000053958">
    <property type="component" value="Unassembled WGS sequence"/>
</dbReference>
<feature type="disulfide bond" evidence="9">
    <location>
        <begin position="84"/>
        <end position="96"/>
    </location>
</feature>
<evidence type="ECO:0000256" key="8">
    <source>
        <dbReference type="ARBA" id="ARBA00023285"/>
    </source>
</evidence>
<dbReference type="PROSITE" id="PS50941">
    <property type="entry name" value="CHIT_BIND_I_2"/>
    <property type="match status" value="1"/>
</dbReference>
<keyword evidence="4" id="KW-0732">Signal</keyword>
<keyword evidence="14" id="KW-1185">Reference proteome</keyword>
<dbReference type="GO" id="GO:0016810">
    <property type="term" value="F:hydrolase activity, acting on carbon-nitrogen (but not peptide) bonds"/>
    <property type="evidence" value="ECO:0007669"/>
    <property type="project" value="InterPro"/>
</dbReference>
<evidence type="ECO:0000259" key="12">
    <source>
        <dbReference type="PROSITE" id="PS51677"/>
    </source>
</evidence>
<evidence type="ECO:0000256" key="6">
    <source>
        <dbReference type="ARBA" id="ARBA00023026"/>
    </source>
</evidence>
<evidence type="ECO:0000256" key="5">
    <source>
        <dbReference type="ARBA" id="ARBA00022801"/>
    </source>
</evidence>
<dbReference type="InterPro" id="IPR001002">
    <property type="entry name" value="Chitin-bd_1"/>
</dbReference>
<dbReference type="PROSITE" id="PS51677">
    <property type="entry name" value="NODB"/>
    <property type="match status" value="1"/>
</dbReference>
<accession>A0A0F4Z0N1</accession>
<protein>
    <submittedName>
        <fullName evidence="13">Chitin deacetylase</fullName>
    </submittedName>
</protein>
<dbReference type="InterPro" id="IPR036861">
    <property type="entry name" value="Endochitinase-like_sf"/>
</dbReference>
<reference evidence="13 14" key="1">
    <citation type="submission" date="2015-04" db="EMBL/GenBank/DDBJ databases">
        <authorList>
            <person name="Heijne W.H."/>
            <person name="Fedorova N.D."/>
            <person name="Nierman W.C."/>
            <person name="Vollebregt A.W."/>
            <person name="Zhao Z."/>
            <person name="Wu L."/>
            <person name="Kumar M."/>
            <person name="Stam H."/>
            <person name="van den Berg M.A."/>
            <person name="Pel H.J."/>
        </authorList>
    </citation>
    <scope>NUCLEOTIDE SEQUENCE [LARGE SCALE GENOMIC DNA]</scope>
    <source>
        <strain evidence="13 14">CBS 393.64</strain>
    </source>
</reference>
<comment type="caution">
    <text evidence="9">Lacks conserved residue(s) required for the propagation of feature annotation.</text>
</comment>
<dbReference type="InterPro" id="IPR011330">
    <property type="entry name" value="Glyco_hydro/deAcase_b/a-brl"/>
</dbReference>
<keyword evidence="7" id="KW-0119">Carbohydrate metabolism</keyword>
<dbReference type="CDD" id="cd00035">
    <property type="entry name" value="ChtBD1"/>
    <property type="match status" value="1"/>
</dbReference>
<dbReference type="InterPro" id="IPR002509">
    <property type="entry name" value="NODB_dom"/>
</dbReference>
<feature type="domain" description="NodB homology" evidence="12">
    <location>
        <begin position="150"/>
        <end position="347"/>
    </location>
</feature>
<gene>
    <name evidence="13" type="ORF">T310_1899</name>
</gene>
<dbReference type="RefSeq" id="XP_013330699.1">
    <property type="nucleotide sequence ID" value="XM_013475245.1"/>
</dbReference>
<dbReference type="SUPFAM" id="SSF57016">
    <property type="entry name" value="Plant lectins/antimicrobial peptides"/>
    <property type="match status" value="1"/>
</dbReference>
<keyword evidence="5" id="KW-0378">Hydrolase</keyword>
<dbReference type="SUPFAM" id="SSF88713">
    <property type="entry name" value="Glycoside hydrolase/deacetylase"/>
    <property type="match status" value="1"/>
</dbReference>
<sequence length="367" mass="40557">MSLLLILLSPFTLAAVLSPSGEGLRSHSLELRPPNDSSPQGPSIYKGPPLNVSSLGDKHRHVTILSAHIDPALGPRCGPGLGNCQDGLCCSPAGFCGSTGDHCRSPDCQLDYGSCDASKTPQGLSTADIPRPQIGAVPYGQKIYSCTVPKTIALTFDDGPNIYTSALLDTLDSFNAKATFFISGVNSGKGQIDDFTLPWGTLIQRMHRSGHQIASHTWSHQDLSRISPSQRRDQILKNEAAIRNILGGVPTYIRPPYSSCTTESGCMDDMNRFGYHVTYFNLDTDDYNNDHPLYIQRSKDIFDRAMSMQNPPGRPFLLIAHDVHEQTVHNLTAHILRKTYDAGYRAVTVGECLDDPRDFWYRWDYRR</sequence>
<feature type="domain" description="Chitin-binding type-1" evidence="11">
    <location>
        <begin position="74"/>
        <end position="117"/>
    </location>
</feature>
<evidence type="ECO:0000256" key="10">
    <source>
        <dbReference type="SAM" id="MobiDB-lite"/>
    </source>
</evidence>
<dbReference type="EMBL" id="LASV01000075">
    <property type="protein sequence ID" value="KKA24087.1"/>
    <property type="molecule type" value="Genomic_DNA"/>
</dbReference>
<dbReference type="CDD" id="cd10951">
    <property type="entry name" value="CE4_ClCDA_like"/>
    <property type="match status" value="1"/>
</dbReference>
<evidence type="ECO:0000313" key="13">
    <source>
        <dbReference type="EMBL" id="KKA24087.1"/>
    </source>
</evidence>
<dbReference type="GO" id="GO:0005975">
    <property type="term" value="P:carbohydrate metabolic process"/>
    <property type="evidence" value="ECO:0007669"/>
    <property type="project" value="InterPro"/>
</dbReference>
<keyword evidence="3" id="KW-0479">Metal-binding</keyword>
<evidence type="ECO:0000256" key="2">
    <source>
        <dbReference type="ARBA" id="ARBA00022669"/>
    </source>
</evidence>
<dbReference type="GO" id="GO:0008061">
    <property type="term" value="F:chitin binding"/>
    <property type="evidence" value="ECO:0007669"/>
    <property type="project" value="UniProtKB-UniRule"/>
</dbReference>
<keyword evidence="2 9" id="KW-0147">Chitin-binding</keyword>
<keyword evidence="9" id="KW-1015">Disulfide bond</keyword>
<evidence type="ECO:0000256" key="9">
    <source>
        <dbReference type="PROSITE-ProRule" id="PRU00261"/>
    </source>
</evidence>
<comment type="caution">
    <text evidence="13">The sequence shown here is derived from an EMBL/GenBank/DDBJ whole genome shotgun (WGS) entry which is preliminary data.</text>
</comment>
<feature type="region of interest" description="Disordered" evidence="10">
    <location>
        <begin position="24"/>
        <end position="50"/>
    </location>
</feature>
<proteinExistence type="predicted"/>